<dbReference type="InterPro" id="IPR018060">
    <property type="entry name" value="HTH_AraC"/>
</dbReference>
<evidence type="ECO:0000256" key="2">
    <source>
        <dbReference type="ARBA" id="ARBA00023125"/>
    </source>
</evidence>
<evidence type="ECO:0000256" key="4">
    <source>
        <dbReference type="SAM" id="Phobius"/>
    </source>
</evidence>
<reference evidence="6 7" key="1">
    <citation type="submission" date="2022-10" db="EMBL/GenBank/DDBJ databases">
        <title>Comparative genomic analysis of Cohnella hashimotonis sp. nov., isolated from the International Space Station.</title>
        <authorList>
            <person name="Simpson A."/>
            <person name="Venkateswaran K."/>
        </authorList>
    </citation>
    <scope>NUCLEOTIDE SEQUENCE [LARGE SCALE GENOMIC DNA]</scope>
    <source>
        <strain evidence="6 7">DSM 18997</strain>
    </source>
</reference>
<keyword evidence="2" id="KW-0238">DNA-binding</keyword>
<evidence type="ECO:0000256" key="3">
    <source>
        <dbReference type="ARBA" id="ARBA00023163"/>
    </source>
</evidence>
<evidence type="ECO:0000313" key="6">
    <source>
        <dbReference type="EMBL" id="MDG0794190.1"/>
    </source>
</evidence>
<evidence type="ECO:0000256" key="1">
    <source>
        <dbReference type="ARBA" id="ARBA00023015"/>
    </source>
</evidence>
<proteinExistence type="predicted"/>
<keyword evidence="3" id="KW-0804">Transcription</keyword>
<keyword evidence="4" id="KW-1133">Transmembrane helix</keyword>
<dbReference type="Pfam" id="PF17853">
    <property type="entry name" value="GGDEF_2"/>
    <property type="match status" value="1"/>
</dbReference>
<dbReference type="Gene3D" id="1.10.10.60">
    <property type="entry name" value="Homeodomain-like"/>
    <property type="match status" value="2"/>
</dbReference>
<evidence type="ECO:0000259" key="5">
    <source>
        <dbReference type="PROSITE" id="PS01124"/>
    </source>
</evidence>
<dbReference type="InterPro" id="IPR018062">
    <property type="entry name" value="HTH_AraC-typ_CS"/>
</dbReference>
<comment type="caution">
    <text evidence="6">The sequence shown here is derived from an EMBL/GenBank/DDBJ whole genome shotgun (WGS) entry which is preliminary data.</text>
</comment>
<dbReference type="PROSITE" id="PS01124">
    <property type="entry name" value="HTH_ARAC_FAMILY_2"/>
    <property type="match status" value="1"/>
</dbReference>
<dbReference type="PANTHER" id="PTHR43280:SF10">
    <property type="entry name" value="REGULATORY PROTEIN POCR"/>
    <property type="match status" value="1"/>
</dbReference>
<keyword evidence="1" id="KW-0805">Transcription regulation</keyword>
<dbReference type="PROSITE" id="PS00041">
    <property type="entry name" value="HTH_ARAC_FAMILY_1"/>
    <property type="match status" value="1"/>
</dbReference>
<organism evidence="6 7">
    <name type="scientific">Cohnella ginsengisoli</name>
    <dbReference type="NCBI Taxonomy" id="425004"/>
    <lineage>
        <taxon>Bacteria</taxon>
        <taxon>Bacillati</taxon>
        <taxon>Bacillota</taxon>
        <taxon>Bacilli</taxon>
        <taxon>Bacillales</taxon>
        <taxon>Paenibacillaceae</taxon>
        <taxon>Cohnella</taxon>
    </lineage>
</organism>
<dbReference type="RefSeq" id="WP_277567951.1">
    <property type="nucleotide sequence ID" value="NZ_JAPDHZ010000006.1"/>
</dbReference>
<dbReference type="Proteomes" id="UP001153387">
    <property type="component" value="Unassembled WGS sequence"/>
</dbReference>
<dbReference type="PANTHER" id="PTHR43280">
    <property type="entry name" value="ARAC-FAMILY TRANSCRIPTIONAL REGULATOR"/>
    <property type="match status" value="1"/>
</dbReference>
<protein>
    <submittedName>
        <fullName evidence="6">Helix-turn-helix domain-containing protein</fullName>
    </submittedName>
</protein>
<keyword evidence="4" id="KW-0812">Transmembrane</keyword>
<sequence length="762" mass="86378">MLRNRKSVFLTLWLSYIVILIIPVTFSVVLYTRMETRMIGSASRSNLAMLEQVRQVADNHLMDIDQLVVQVATHPKLQTMWTIEESSKYIQYQEAVQALKNIRSGTGFVDDFFIHLRQQDVILTPSMKTDTNLYFNNLYMFPGMSMSRIRSELLGDYHFKTFWPVQQLKVDSSAKNVILCAVSLPLGDEQHIWGTLVMMIEDRQFFDLLKQIEWANSGSMFILDENDRVILSSSGGGRLPEGFRDEWLRAGNGYKKDDADLISYTTGKSGWKYISIVPEKVVLARVHDIKVWALLLLGLAVGAGTLAAYWMAYRSYSPIKDLVFALMKGKIAERPAQLNEYEFIKTSIAQTLADSEEAKEQLNAYIPVVRAHFLSRLLKGQAETAALTKESLAFMGIRFPHEQVRVILVELDESGEFMRDGGEWDWALVRFLFNVSTEFIGESGYAAEMELNRLALLLSVPDSGDHLDELVQSLKKVVEERFHMKIVIGISSVRSGLREASRCYTEAVNALDYRIIHGADSVIYYEQIDRSERSYYDYPMEIESQLINYMKSGACEDALRLLDELYETNMGSRAITPEMGNALFFDLLGTMLKVIHALKLGEKQLPETVQDPAKFVTAGKSAEDRLGRLKSLCRAVCDSVLEARTDQKDRLNDNLKQYITDNLAHNGLSLTSIADRFGMTPQYISGFFKKQNGVNLTDYMAEVRIRHAKRLLAESELSVLQVAQRVGYATDIGFIRVFKKLEGITPGKYRETAQQGGGMKNG</sequence>
<accession>A0A9X4KR64</accession>
<dbReference type="GO" id="GO:0003700">
    <property type="term" value="F:DNA-binding transcription factor activity"/>
    <property type="evidence" value="ECO:0007669"/>
    <property type="project" value="InterPro"/>
</dbReference>
<dbReference type="InterPro" id="IPR041522">
    <property type="entry name" value="CdaR_GGDEF"/>
</dbReference>
<feature type="transmembrane region" description="Helical" evidence="4">
    <location>
        <begin position="291"/>
        <end position="312"/>
    </location>
</feature>
<dbReference type="EMBL" id="JAPDHZ010000006">
    <property type="protein sequence ID" value="MDG0794190.1"/>
    <property type="molecule type" value="Genomic_DNA"/>
</dbReference>
<dbReference type="GO" id="GO:0043565">
    <property type="term" value="F:sequence-specific DNA binding"/>
    <property type="evidence" value="ECO:0007669"/>
    <property type="project" value="InterPro"/>
</dbReference>
<dbReference type="SUPFAM" id="SSF46689">
    <property type="entry name" value="Homeodomain-like"/>
    <property type="match status" value="1"/>
</dbReference>
<dbReference type="InterPro" id="IPR009057">
    <property type="entry name" value="Homeodomain-like_sf"/>
</dbReference>
<feature type="domain" description="HTH araC/xylS-type" evidence="5">
    <location>
        <begin position="653"/>
        <end position="752"/>
    </location>
</feature>
<keyword evidence="4" id="KW-0472">Membrane</keyword>
<name>A0A9X4KR64_9BACL</name>
<keyword evidence="7" id="KW-1185">Reference proteome</keyword>
<gene>
    <name evidence="6" type="ORF">OMP38_27645</name>
</gene>
<feature type="transmembrane region" description="Helical" evidence="4">
    <location>
        <begin position="12"/>
        <end position="31"/>
    </location>
</feature>
<dbReference type="SMART" id="SM00342">
    <property type="entry name" value="HTH_ARAC"/>
    <property type="match status" value="1"/>
</dbReference>
<dbReference type="AlphaFoldDB" id="A0A9X4KR64"/>
<evidence type="ECO:0000313" key="7">
    <source>
        <dbReference type="Proteomes" id="UP001153387"/>
    </source>
</evidence>
<dbReference type="Pfam" id="PF12833">
    <property type="entry name" value="HTH_18"/>
    <property type="match status" value="1"/>
</dbReference>